<dbReference type="Gene3D" id="1.10.238.10">
    <property type="entry name" value="EF-hand"/>
    <property type="match status" value="2"/>
</dbReference>
<name>A0AB40CC77_DIOCR</name>
<dbReference type="GO" id="GO:0006897">
    <property type="term" value="P:endocytosis"/>
    <property type="evidence" value="ECO:0007669"/>
    <property type="project" value="TreeGrafter"/>
</dbReference>
<keyword evidence="1" id="KW-0106">Calcium</keyword>
<dbReference type="PROSITE" id="PS00018">
    <property type="entry name" value="EF_HAND_1"/>
    <property type="match status" value="1"/>
</dbReference>
<dbReference type="InterPro" id="IPR018247">
    <property type="entry name" value="EF_Hand_1_Ca_BS"/>
</dbReference>
<feature type="domain" description="EF-hand" evidence="4">
    <location>
        <begin position="41"/>
        <end position="74"/>
    </location>
</feature>
<dbReference type="GeneID" id="120275050"/>
<feature type="region of interest" description="Disordered" evidence="2">
    <location>
        <begin position="524"/>
        <end position="581"/>
    </location>
</feature>
<dbReference type="InterPro" id="IPR000261">
    <property type="entry name" value="EH_dom"/>
</dbReference>
<proteinExistence type="predicted"/>
<sequence length="1061" mass="114952">MAAAPNMEKFESYFVRADLDRDGRISGQEAVAFFQGSNLPKQILAQIWMHADQNRTGFLGRTEFYNALRLVTVAQSGRELTADIVKAALYGPAAAKIPAPQINPVIAPAAQMNPAAIRAPQINPVVASATQMNPAIISAPQSKPVALPSTQMGRIGTAPASSQSPALQGPQAFPSMGANQQFFSTDNLRMRQPQPGASVPSMQGQVASQVGSTVAGPLLPGSNTANLSTNWLGGITGSSVGGSSQLQIRGNTPSVNHDGFRPELSVTTPAMTPKATPPAQTSSVPPKPQDLLQSSFQPTSKDSKASVSSGNGFPSDSLFGGDGFSAMPQPKKDVSNAVFSSIGMSNSSGIAPVASGSQNSIKAGQLNPLQQASAAPFGGSQPQQTQGIVKPNQFNIMQSTALNTSNVSVGPLSSASNESQQAWPKITQSDVQKYTRVFVEVDKDRDGKITGEQARNLFLSWRLPREILKQVWDLSDQDNDSMLSLREFCTALYLMERYREGRTLPSTLPNSLKYDDTLLRATGQPSLSYGGPTFQPSTGLSQQGMPGSHPVFPTSGLRPPLQNSVSSQIDGRQQPHQNSSRIAANQHFKEQGALNANSQEPTDADKKVPELEKEILDSKEKIEFYRNKMQELVLYKSRCDNRLNEITERASADKREVESLGKKYEEKYKQVGDVASKLTVEEARYRDIQERKMELHNAIIKVEQGGSADGLLQVRADRIQSDLEELEKALNERCKQHGVDVKPTTTIKLPFGWQPGVQEGAMDWDEDWDKFEDEGFTLENEVNSELENAVANAKPKSPAEWDAATDEVSSVASSRYTNGKVDKPFRPGEPIIDESVYAQSEGSTWSPHGSPGRSALGSPSREFHSTFSPRTKESSSEHLGAESTVSGDKFFDEQSWGATFDANDDVDSVWGFNSTTTKDIDHERTGQSSFFGSHDFGLNPINVSSPSASSVAGKEKSSIFADSVPSTPLFNSSSPPGFNERRDDHSLDSFSRFDSFSMNDSGFFSQRETLTRFDSISSTRDSDHNRGFPSFDDADPFGSSGPFKSSASHSPKRDSGSWNAF</sequence>
<feature type="region of interest" description="Disordered" evidence="2">
    <location>
        <begin position="1014"/>
        <end position="1061"/>
    </location>
</feature>
<feature type="compositionally biased region" description="Basic and acidic residues" evidence="2">
    <location>
        <begin position="870"/>
        <end position="880"/>
    </location>
</feature>
<dbReference type="SUPFAM" id="SSF47473">
    <property type="entry name" value="EF-hand"/>
    <property type="match status" value="2"/>
</dbReference>
<feature type="compositionally biased region" description="Polar residues" evidence="2">
    <location>
        <begin position="964"/>
        <end position="976"/>
    </location>
</feature>
<dbReference type="GO" id="GO:0005509">
    <property type="term" value="F:calcium ion binding"/>
    <property type="evidence" value="ECO:0007669"/>
    <property type="project" value="InterPro"/>
</dbReference>
<feature type="compositionally biased region" description="Polar residues" evidence="2">
    <location>
        <begin position="941"/>
        <end position="950"/>
    </location>
</feature>
<dbReference type="InterPro" id="IPR011992">
    <property type="entry name" value="EF-hand-dom_pair"/>
</dbReference>
<dbReference type="Pfam" id="PF12763">
    <property type="entry name" value="EH"/>
    <property type="match status" value="2"/>
</dbReference>
<dbReference type="SMART" id="SM00027">
    <property type="entry name" value="EH"/>
    <property type="match status" value="2"/>
</dbReference>
<dbReference type="PANTHER" id="PTHR11216">
    <property type="entry name" value="EH DOMAIN"/>
    <property type="match status" value="1"/>
</dbReference>
<evidence type="ECO:0000259" key="4">
    <source>
        <dbReference type="PROSITE" id="PS50222"/>
    </source>
</evidence>
<dbReference type="AlphaFoldDB" id="A0AB40CC77"/>
<feature type="compositionally biased region" description="Low complexity" evidence="2">
    <location>
        <begin position="267"/>
        <end position="279"/>
    </location>
</feature>
<dbReference type="GO" id="GO:0016197">
    <property type="term" value="P:endosomal transport"/>
    <property type="evidence" value="ECO:0007669"/>
    <property type="project" value="TreeGrafter"/>
</dbReference>
<reference evidence="6" key="1">
    <citation type="submission" date="2025-08" db="UniProtKB">
        <authorList>
            <consortium name="RefSeq"/>
        </authorList>
    </citation>
    <scope>IDENTIFICATION</scope>
</reference>
<feature type="domain" description="EH" evidence="3">
    <location>
        <begin position="6"/>
        <end position="112"/>
    </location>
</feature>
<evidence type="ECO:0000256" key="1">
    <source>
        <dbReference type="ARBA" id="ARBA00022837"/>
    </source>
</evidence>
<feature type="region of interest" description="Disordered" evidence="2">
    <location>
        <begin position="240"/>
        <end position="314"/>
    </location>
</feature>
<feature type="compositionally biased region" description="Polar residues" evidence="2">
    <location>
        <begin position="245"/>
        <end position="255"/>
    </location>
</feature>
<feature type="compositionally biased region" description="Polar residues" evidence="2">
    <location>
        <begin position="291"/>
        <end position="314"/>
    </location>
</feature>
<feature type="domain" description="EH" evidence="3">
    <location>
        <begin position="430"/>
        <end position="512"/>
    </location>
</feature>
<feature type="region of interest" description="Disordered" evidence="2">
    <location>
        <begin position="156"/>
        <end position="178"/>
    </location>
</feature>
<protein>
    <submittedName>
        <fullName evidence="6">Actin cytoskeleton-regulatory complex protein PAN1-like</fullName>
    </submittedName>
</protein>
<accession>A0AB40CC77</accession>
<evidence type="ECO:0000256" key="2">
    <source>
        <dbReference type="SAM" id="MobiDB-lite"/>
    </source>
</evidence>
<keyword evidence="5" id="KW-1185">Reference proteome</keyword>
<dbReference type="RefSeq" id="XP_039137468.1">
    <property type="nucleotide sequence ID" value="XM_039281534.1"/>
</dbReference>
<gene>
    <name evidence="6" type="primary">LOC120275050</name>
</gene>
<dbReference type="InterPro" id="IPR002048">
    <property type="entry name" value="EF_hand_dom"/>
</dbReference>
<dbReference type="GO" id="GO:0005886">
    <property type="term" value="C:plasma membrane"/>
    <property type="evidence" value="ECO:0007669"/>
    <property type="project" value="TreeGrafter"/>
</dbReference>
<dbReference type="SMART" id="SM00054">
    <property type="entry name" value="EFh"/>
    <property type="match status" value="4"/>
</dbReference>
<evidence type="ECO:0000313" key="5">
    <source>
        <dbReference type="Proteomes" id="UP001515500"/>
    </source>
</evidence>
<dbReference type="GO" id="GO:0005737">
    <property type="term" value="C:cytoplasm"/>
    <property type="evidence" value="ECO:0007669"/>
    <property type="project" value="TreeGrafter"/>
</dbReference>
<dbReference type="PANTHER" id="PTHR11216:SF161">
    <property type="entry name" value="CALCIUM-BINDING EF HAND FAMILY PROTEIN"/>
    <property type="match status" value="1"/>
</dbReference>
<evidence type="ECO:0000313" key="6">
    <source>
        <dbReference type="RefSeq" id="XP_039137468.1"/>
    </source>
</evidence>
<feature type="region of interest" description="Disordered" evidence="2">
    <location>
        <begin position="901"/>
        <end position="985"/>
    </location>
</feature>
<feature type="region of interest" description="Disordered" evidence="2">
    <location>
        <begin position="839"/>
        <end position="886"/>
    </location>
</feature>
<feature type="compositionally biased region" description="Polar residues" evidence="2">
    <location>
        <begin position="534"/>
        <end position="545"/>
    </location>
</feature>
<feature type="domain" description="EF-hand" evidence="4">
    <location>
        <begin position="463"/>
        <end position="498"/>
    </location>
</feature>
<organism evidence="5 6">
    <name type="scientific">Dioscorea cayennensis subsp. rotundata</name>
    <name type="common">White Guinea yam</name>
    <name type="synonym">Dioscorea rotundata</name>
    <dbReference type="NCBI Taxonomy" id="55577"/>
    <lineage>
        <taxon>Eukaryota</taxon>
        <taxon>Viridiplantae</taxon>
        <taxon>Streptophyta</taxon>
        <taxon>Embryophyta</taxon>
        <taxon>Tracheophyta</taxon>
        <taxon>Spermatophyta</taxon>
        <taxon>Magnoliopsida</taxon>
        <taxon>Liliopsida</taxon>
        <taxon>Dioscoreales</taxon>
        <taxon>Dioscoreaceae</taxon>
        <taxon>Dioscorea</taxon>
    </lineage>
</organism>
<dbReference type="CDD" id="cd00052">
    <property type="entry name" value="EH"/>
    <property type="match status" value="2"/>
</dbReference>
<feature type="compositionally biased region" description="Polar residues" evidence="2">
    <location>
        <begin position="561"/>
        <end position="581"/>
    </location>
</feature>
<dbReference type="Proteomes" id="UP001515500">
    <property type="component" value="Chromosome 14"/>
</dbReference>
<dbReference type="PROSITE" id="PS50031">
    <property type="entry name" value="EH"/>
    <property type="match status" value="2"/>
</dbReference>
<feature type="domain" description="EF-hand" evidence="4">
    <location>
        <begin position="5"/>
        <end position="40"/>
    </location>
</feature>
<evidence type="ECO:0000259" key="3">
    <source>
        <dbReference type="PROSITE" id="PS50031"/>
    </source>
</evidence>
<dbReference type="PROSITE" id="PS50222">
    <property type="entry name" value="EF_HAND_2"/>
    <property type="match status" value="3"/>
</dbReference>